<feature type="transmembrane region" description="Helical" evidence="2">
    <location>
        <begin position="319"/>
        <end position="339"/>
    </location>
</feature>
<evidence type="ECO:0000313" key="3">
    <source>
        <dbReference type="EMBL" id="CAE7191470.1"/>
    </source>
</evidence>
<feature type="compositionally biased region" description="Basic and acidic residues" evidence="1">
    <location>
        <begin position="546"/>
        <end position="566"/>
    </location>
</feature>
<sequence length="1703" mass="186023">ELNDVEILDRISERFAELEASVSPVPLLEARISELDRLVKALITQRGGETLEINVDEYFPHVRLAEAGINISEHDEHDSALKFPTISGKEFESEVSKLSRRRSSFDPPKMDTITEKVLDTQTKEYYRFGESTWDLFLFIGTGALGPLGSCQTFVLAVVNVIMQIVFVGIAWYNFLEPEVDERSILDALRWRRSSGHALSEYDAQSQTSLAERVCSLDKSLHISGLQVSLLDNIRKYVKPDAVGFEAVFTGQMLCLVALVCWYLMVAKEINHALALHRGIMALPRGPTKIISRENPFTLVTHYRFLSIPYRRKVISSFLLAYRLFAACLLIYVGTFFLVYTVNVTELILNAVALGIILDIDDAGLRTRPFCGPPPRSSSLQVGDVVYLTLRSDGSDLPICGWVVELVGDDVIVATKANAVKNVKQKASASSGDSSSSAFVRVPKETVVLSLPEEWSGLKTKDLPALGVCQLAWKKMTATDLESSEAEAPTATKAKPKKTSLPRHLAGLKELYQVPDDADDDDDEDDTDDELVEGRLATGFLPPGRGSKRDKPKKERQDKTEKKGLREAVLKSLAAGEDASNLLPMVMMTLLLDKDEEKSSRSRKARSSNDLLGGSGSDSSDDDDVGLKTKGLRAVTTLHRLHEQIQRRPKKVCEIFEREVIEEMGIVPGQAWTLRDFVKKQNWGRFKGLMRCAMMDVAVYELLRAGKADTAAAQTVQNLKAKTQAVFLQGGDWTTAWLLTGLPDPLVRKEWAGSKEEMTIVSGYVDALHKLKKKVREAQSSGVADGEDDAVEGDSKACQWWAKAFVNTFVAWSNFVVLGCPRPGGSGYEPRVAYRSSADARMFADGLLGEVEEFASLELALGTIECEGKRGAVQSLVSRLQTAVDACYGTAPIQAGATVPTTALAVSAARLAVPETAGKVDPLDWLPEDQKAVFADLAQVRLPEHAWEDVVVACHRVPQAEEAEVAEKLLATSMAMLIPEDDLPRDQACHEAILRKHGVLDPQQTLVYGDFVPASDLWQGVYLDDLLVTKRVTLSDPIPLDGTFEPPAAQVDDEDIEIITRAEVVYEEAGLQRATHKAFRAQTAFKAWGGELDGIRGRVGAPLAIRREVWTLIRCIVSSGWATTAILQQVLGFVAFACQFRRELFCLQHRIYKYVSEMPATRWVRLPAYVIDELRSISLHLPFAVWKMRREIMTSLLATDATPTSGGGVRAEVPAALAEELWRRSEIKGAPVRLDRSDAFNFGMPEPQETSQFASLVSEVLEWRTTSGTAVQFVVPHRTEQFVPAQRDHARHGVWEWQSNHGCAPRGAVVVVETSVVLGNLWWEVALTLAEKITEAGRAAKLRDVTLTPEYRRHLVDGGQMVGKGSGPIASTRSIVEVHMVSFAGMAAPELAEGVGLVISIKQVKTRRVWAQQFVIVEASVVSAGQRCAQAVEALGVHALAKAPARATEDAGGPGLGRGTPRPADANPASEQAAAAAAESVMVAAQSAARELGADAVEGGLSAAELLENPSSRASAARWRAGDPRRRITATLARVVQSLQEWSGRGVGAGLSRHPPPVCPRPVHQGGATLQPELRWWRLPSLPSWIPRLKYRTVVLLVLILLFPKVASLIVALMIRFLCRALVGLIATLIKEVGGQAMLAAADAEQQLVDFLYVQLGWGPGTPPAPPPPLFTAGPPVSPPPAPTPAQTRPVDLLIVLMLGASSH</sequence>
<organism evidence="3 4">
    <name type="scientific">Symbiodinium necroappetens</name>
    <dbReference type="NCBI Taxonomy" id="1628268"/>
    <lineage>
        <taxon>Eukaryota</taxon>
        <taxon>Sar</taxon>
        <taxon>Alveolata</taxon>
        <taxon>Dinophyceae</taxon>
        <taxon>Suessiales</taxon>
        <taxon>Symbiodiniaceae</taxon>
        <taxon>Symbiodinium</taxon>
    </lineage>
</organism>
<evidence type="ECO:0000256" key="1">
    <source>
        <dbReference type="SAM" id="MobiDB-lite"/>
    </source>
</evidence>
<keyword evidence="2" id="KW-0812">Transmembrane</keyword>
<protein>
    <submittedName>
        <fullName evidence="3">Uncharacterized protein</fullName>
    </submittedName>
</protein>
<evidence type="ECO:0000313" key="4">
    <source>
        <dbReference type="Proteomes" id="UP000601435"/>
    </source>
</evidence>
<gene>
    <name evidence="3" type="ORF">SNEC2469_LOCUS1168</name>
</gene>
<feature type="region of interest" description="Disordered" evidence="1">
    <location>
        <begin position="594"/>
        <end position="625"/>
    </location>
</feature>
<dbReference type="OrthoDB" id="430667at2759"/>
<reference evidence="3" key="1">
    <citation type="submission" date="2021-02" db="EMBL/GenBank/DDBJ databases">
        <authorList>
            <person name="Dougan E. K."/>
            <person name="Rhodes N."/>
            <person name="Thang M."/>
            <person name="Chan C."/>
        </authorList>
    </citation>
    <scope>NUCLEOTIDE SEQUENCE</scope>
</reference>
<feature type="region of interest" description="Disordered" evidence="1">
    <location>
        <begin position="478"/>
        <end position="566"/>
    </location>
</feature>
<keyword evidence="2" id="KW-1133">Transmembrane helix</keyword>
<feature type="compositionally biased region" description="Acidic residues" evidence="1">
    <location>
        <begin position="515"/>
        <end position="530"/>
    </location>
</feature>
<feature type="transmembrane region" description="Helical" evidence="2">
    <location>
        <begin position="153"/>
        <end position="174"/>
    </location>
</feature>
<feature type="region of interest" description="Disordered" evidence="1">
    <location>
        <begin position="1664"/>
        <end position="1685"/>
    </location>
</feature>
<dbReference type="EMBL" id="CAJNJA010005492">
    <property type="protein sequence ID" value="CAE7191470.1"/>
    <property type="molecule type" value="Genomic_DNA"/>
</dbReference>
<feature type="transmembrane region" description="Helical" evidence="2">
    <location>
        <begin position="1593"/>
        <end position="1614"/>
    </location>
</feature>
<feature type="transmembrane region" description="Helical" evidence="2">
    <location>
        <begin position="246"/>
        <end position="265"/>
    </location>
</feature>
<comment type="caution">
    <text evidence="3">The sequence shown here is derived from an EMBL/GenBank/DDBJ whole genome shotgun (WGS) entry which is preliminary data.</text>
</comment>
<name>A0A812J0D5_9DINO</name>
<proteinExistence type="predicted"/>
<feature type="non-terminal residue" evidence="3">
    <location>
        <position position="1703"/>
    </location>
</feature>
<feature type="compositionally biased region" description="Pro residues" evidence="1">
    <location>
        <begin position="1664"/>
        <end position="1683"/>
    </location>
</feature>
<feature type="compositionally biased region" description="Low complexity" evidence="1">
    <location>
        <begin position="1458"/>
        <end position="1472"/>
    </location>
</feature>
<accession>A0A812J0D5</accession>
<dbReference type="Proteomes" id="UP000601435">
    <property type="component" value="Unassembled WGS sequence"/>
</dbReference>
<keyword evidence="2" id="KW-0472">Membrane</keyword>
<keyword evidence="4" id="KW-1185">Reference proteome</keyword>
<evidence type="ECO:0000256" key="2">
    <source>
        <dbReference type="SAM" id="Phobius"/>
    </source>
</evidence>
<feature type="region of interest" description="Disordered" evidence="1">
    <location>
        <begin position="1445"/>
        <end position="1472"/>
    </location>
</feature>